<dbReference type="PANTHER" id="PTHR34851:SF5">
    <property type="entry name" value="MARVEL DOMAIN-CONTAINING PROTEIN"/>
    <property type="match status" value="1"/>
</dbReference>
<keyword evidence="1" id="KW-1133">Transmembrane helix</keyword>
<keyword evidence="1" id="KW-0812">Transmembrane</keyword>
<dbReference type="EMBL" id="BTRK01000002">
    <property type="protein sequence ID" value="GMR34934.1"/>
    <property type="molecule type" value="Genomic_DNA"/>
</dbReference>
<feature type="transmembrane region" description="Helical" evidence="1">
    <location>
        <begin position="41"/>
        <end position="66"/>
    </location>
</feature>
<gene>
    <name evidence="2" type="ORF">PMAYCL1PPCAC_05129</name>
</gene>
<dbReference type="PANTHER" id="PTHR34851">
    <property type="entry name" value="PROTEIN CBG05235-RELATED"/>
    <property type="match status" value="1"/>
</dbReference>
<keyword evidence="3" id="KW-1185">Reference proteome</keyword>
<protein>
    <submittedName>
        <fullName evidence="2">Uncharacterized protein</fullName>
    </submittedName>
</protein>
<feature type="transmembrane region" description="Helical" evidence="1">
    <location>
        <begin position="109"/>
        <end position="132"/>
    </location>
</feature>
<accession>A0AAN4Z879</accession>
<feature type="transmembrane region" description="Helical" evidence="1">
    <location>
        <begin position="7"/>
        <end position="29"/>
    </location>
</feature>
<evidence type="ECO:0000313" key="2">
    <source>
        <dbReference type="EMBL" id="GMR34934.1"/>
    </source>
</evidence>
<name>A0AAN4Z879_9BILA</name>
<proteinExistence type="predicted"/>
<dbReference type="AlphaFoldDB" id="A0AAN4Z879"/>
<keyword evidence="1" id="KW-0472">Membrane</keyword>
<evidence type="ECO:0000256" key="1">
    <source>
        <dbReference type="SAM" id="Phobius"/>
    </source>
</evidence>
<sequence>MYCCFKIFTITTGAKIISIILALITAVTIIDECNPATPHNITMRIVMIALSVSQLGSAALVFVACLKKKAVLLMPSVVHSRTVHFLNIKMGRGRHFRKYKICSLNLQNILPFQILVIIGLGVKLDASFLALLYPNSMKEIIVATPMSTMQNVVALIFYTWIFIIFINCFQFLKESQCVRETESLFA</sequence>
<dbReference type="Proteomes" id="UP001328107">
    <property type="component" value="Unassembled WGS sequence"/>
</dbReference>
<evidence type="ECO:0000313" key="3">
    <source>
        <dbReference type="Proteomes" id="UP001328107"/>
    </source>
</evidence>
<comment type="caution">
    <text evidence="2">The sequence shown here is derived from an EMBL/GenBank/DDBJ whole genome shotgun (WGS) entry which is preliminary data.</text>
</comment>
<organism evidence="2 3">
    <name type="scientific">Pristionchus mayeri</name>
    <dbReference type="NCBI Taxonomy" id="1317129"/>
    <lineage>
        <taxon>Eukaryota</taxon>
        <taxon>Metazoa</taxon>
        <taxon>Ecdysozoa</taxon>
        <taxon>Nematoda</taxon>
        <taxon>Chromadorea</taxon>
        <taxon>Rhabditida</taxon>
        <taxon>Rhabditina</taxon>
        <taxon>Diplogasteromorpha</taxon>
        <taxon>Diplogasteroidea</taxon>
        <taxon>Neodiplogasteridae</taxon>
        <taxon>Pristionchus</taxon>
    </lineage>
</organism>
<feature type="transmembrane region" description="Helical" evidence="1">
    <location>
        <begin position="152"/>
        <end position="172"/>
    </location>
</feature>
<reference evidence="3" key="1">
    <citation type="submission" date="2022-10" db="EMBL/GenBank/DDBJ databases">
        <title>Genome assembly of Pristionchus species.</title>
        <authorList>
            <person name="Yoshida K."/>
            <person name="Sommer R.J."/>
        </authorList>
    </citation>
    <scope>NUCLEOTIDE SEQUENCE [LARGE SCALE GENOMIC DNA]</scope>
    <source>
        <strain evidence="3">RS5460</strain>
    </source>
</reference>